<evidence type="ECO:0000313" key="7">
    <source>
        <dbReference type="EMBL" id="TWU55858.1"/>
    </source>
</evidence>
<dbReference type="OrthoDB" id="9813906at2"/>
<evidence type="ECO:0000256" key="4">
    <source>
        <dbReference type="ARBA" id="ARBA00022989"/>
    </source>
</evidence>
<keyword evidence="5 6" id="KW-0472">Membrane</keyword>
<organism evidence="7 8">
    <name type="scientific">Rubripirellula reticaptiva</name>
    <dbReference type="NCBI Taxonomy" id="2528013"/>
    <lineage>
        <taxon>Bacteria</taxon>
        <taxon>Pseudomonadati</taxon>
        <taxon>Planctomycetota</taxon>
        <taxon>Planctomycetia</taxon>
        <taxon>Pirellulales</taxon>
        <taxon>Pirellulaceae</taxon>
        <taxon>Rubripirellula</taxon>
    </lineage>
</organism>
<feature type="transmembrane region" description="Helical" evidence="6">
    <location>
        <begin position="295"/>
        <end position="314"/>
    </location>
</feature>
<dbReference type="Pfam" id="PF02653">
    <property type="entry name" value="BPD_transp_2"/>
    <property type="match status" value="1"/>
</dbReference>
<evidence type="ECO:0000256" key="1">
    <source>
        <dbReference type="ARBA" id="ARBA00004651"/>
    </source>
</evidence>
<feature type="transmembrane region" description="Helical" evidence="6">
    <location>
        <begin position="266"/>
        <end position="283"/>
    </location>
</feature>
<dbReference type="InterPro" id="IPR001851">
    <property type="entry name" value="ABC_transp_permease"/>
</dbReference>
<name>A0A5C6F3F4_9BACT</name>
<evidence type="ECO:0000256" key="5">
    <source>
        <dbReference type="ARBA" id="ARBA00023136"/>
    </source>
</evidence>
<evidence type="ECO:0000256" key="6">
    <source>
        <dbReference type="SAM" id="Phobius"/>
    </source>
</evidence>
<feature type="transmembrane region" description="Helical" evidence="6">
    <location>
        <begin position="210"/>
        <end position="228"/>
    </location>
</feature>
<dbReference type="RefSeq" id="WP_146533977.1">
    <property type="nucleotide sequence ID" value="NZ_SJPX01000002.1"/>
</dbReference>
<evidence type="ECO:0000256" key="2">
    <source>
        <dbReference type="ARBA" id="ARBA00022475"/>
    </source>
</evidence>
<feature type="transmembrane region" description="Helical" evidence="6">
    <location>
        <begin position="52"/>
        <end position="84"/>
    </location>
</feature>
<feature type="transmembrane region" description="Helical" evidence="6">
    <location>
        <begin position="96"/>
        <end position="119"/>
    </location>
</feature>
<comment type="caution">
    <text evidence="7">The sequence shown here is derived from an EMBL/GenBank/DDBJ whole genome shotgun (WGS) entry which is preliminary data.</text>
</comment>
<keyword evidence="4 6" id="KW-1133">Transmembrane helix</keyword>
<protein>
    <submittedName>
        <fullName evidence="7">Ribose transport system permease protein RbsC</fullName>
    </submittedName>
</protein>
<keyword evidence="2" id="KW-1003">Cell membrane</keyword>
<proteinExistence type="predicted"/>
<dbReference type="PANTHER" id="PTHR32196">
    <property type="entry name" value="ABC TRANSPORTER PERMEASE PROTEIN YPHD-RELATED-RELATED"/>
    <property type="match status" value="1"/>
</dbReference>
<comment type="subcellular location">
    <subcellularLocation>
        <location evidence="1">Cell membrane</location>
        <topology evidence="1">Multi-pass membrane protein</topology>
    </subcellularLocation>
</comment>
<evidence type="ECO:0000256" key="3">
    <source>
        <dbReference type="ARBA" id="ARBA00022692"/>
    </source>
</evidence>
<evidence type="ECO:0000313" key="8">
    <source>
        <dbReference type="Proteomes" id="UP000317977"/>
    </source>
</evidence>
<reference evidence="7 8" key="1">
    <citation type="submission" date="2019-02" db="EMBL/GenBank/DDBJ databases">
        <title>Deep-cultivation of Planctomycetes and their phenomic and genomic characterization uncovers novel biology.</title>
        <authorList>
            <person name="Wiegand S."/>
            <person name="Jogler M."/>
            <person name="Boedeker C."/>
            <person name="Pinto D."/>
            <person name="Vollmers J."/>
            <person name="Rivas-Marin E."/>
            <person name="Kohn T."/>
            <person name="Peeters S.H."/>
            <person name="Heuer A."/>
            <person name="Rast P."/>
            <person name="Oberbeckmann S."/>
            <person name="Bunk B."/>
            <person name="Jeske O."/>
            <person name="Meyerdierks A."/>
            <person name="Storesund J.E."/>
            <person name="Kallscheuer N."/>
            <person name="Luecker S."/>
            <person name="Lage O.M."/>
            <person name="Pohl T."/>
            <person name="Merkel B.J."/>
            <person name="Hornburger P."/>
            <person name="Mueller R.-W."/>
            <person name="Bruemmer F."/>
            <person name="Labrenz M."/>
            <person name="Spormann A.M."/>
            <person name="Op Den Camp H."/>
            <person name="Overmann J."/>
            <person name="Amann R."/>
            <person name="Jetten M.S.M."/>
            <person name="Mascher T."/>
            <person name="Medema M.H."/>
            <person name="Devos D.P."/>
            <person name="Kaster A.-K."/>
            <person name="Ovreas L."/>
            <person name="Rohde M."/>
            <person name="Galperin M.Y."/>
            <person name="Jogler C."/>
        </authorList>
    </citation>
    <scope>NUCLEOTIDE SEQUENCE [LARGE SCALE GENOMIC DNA]</scope>
    <source>
        <strain evidence="7 8">Poly59</strain>
    </source>
</reference>
<keyword evidence="8" id="KW-1185">Reference proteome</keyword>
<accession>A0A5C6F3F4</accession>
<dbReference type="EMBL" id="SJPX01000002">
    <property type="protein sequence ID" value="TWU55858.1"/>
    <property type="molecule type" value="Genomic_DNA"/>
</dbReference>
<keyword evidence="3 6" id="KW-0812">Transmembrane</keyword>
<dbReference type="AlphaFoldDB" id="A0A5C6F3F4"/>
<feature type="transmembrane region" description="Helical" evidence="6">
    <location>
        <begin position="166"/>
        <end position="189"/>
    </location>
</feature>
<dbReference type="GO" id="GO:0005886">
    <property type="term" value="C:plasma membrane"/>
    <property type="evidence" value="ECO:0007669"/>
    <property type="project" value="UniProtKB-SubCell"/>
</dbReference>
<dbReference type="Proteomes" id="UP000317977">
    <property type="component" value="Unassembled WGS sequence"/>
</dbReference>
<dbReference type="GO" id="GO:0022857">
    <property type="term" value="F:transmembrane transporter activity"/>
    <property type="evidence" value="ECO:0007669"/>
    <property type="project" value="InterPro"/>
</dbReference>
<dbReference type="PANTHER" id="PTHR32196:SF72">
    <property type="entry name" value="RIBOSE IMPORT PERMEASE PROTEIN RBSC"/>
    <property type="match status" value="1"/>
</dbReference>
<sequence length="319" mass="32992" precursor="true">MITKQMKGTVLQYGGLLTALALLILVFSLRTDSFFQISTAKLIANQIPELTLLAVGMTLVLVIGQIDLSVGSVMALAGAVLGVLMAKHDWSLGPAILASLATAATCGWATGAISIWFRIPSFIVSLGMLQIARGATRRLLESKTLTIGSDVAVISEPLAGIGLSPAFLIAIVAVFAVQFLISSTVFGRYCVAIGTNAEAVRMSGIRTTPYAIAVFVISGLLCGLAGLAPTSLMEAADPGMGNGIELSAIAACVIGGTSLMGGRGNAISTFLGVLVIAVLQTGLSRMSVEDANKQIITGVVIIIAVLIDTVRRNWEKSEA</sequence>
<dbReference type="CDD" id="cd06579">
    <property type="entry name" value="TM_PBP1_transp_AraH_like"/>
    <property type="match status" value="1"/>
</dbReference>
<gene>
    <name evidence="7" type="primary">rbsC_2</name>
    <name evidence="7" type="ORF">Poly59_21610</name>
</gene>